<evidence type="ECO:0000256" key="1">
    <source>
        <dbReference type="SAM" id="Coils"/>
    </source>
</evidence>
<accession>A0AAD3TXL1</accession>
<feature type="transmembrane region" description="Helical" evidence="2">
    <location>
        <begin position="295"/>
        <end position="317"/>
    </location>
</feature>
<keyword evidence="2" id="KW-1133">Transmembrane helix</keyword>
<keyword evidence="2" id="KW-0812">Transmembrane</keyword>
<reference evidence="3" key="2">
    <citation type="submission" date="2023-06" db="EMBL/GenBank/DDBJ databases">
        <authorList>
            <person name="Kobayashi Y."/>
            <person name="Kayamori A."/>
            <person name="Aoki K."/>
            <person name="Shiwa Y."/>
            <person name="Fujita N."/>
            <person name="Sugita T."/>
            <person name="Iwasaki W."/>
            <person name="Tanaka N."/>
            <person name="Takashima M."/>
        </authorList>
    </citation>
    <scope>NUCLEOTIDE SEQUENCE</scope>
    <source>
        <strain evidence="3">HIS016</strain>
    </source>
</reference>
<evidence type="ECO:0000313" key="3">
    <source>
        <dbReference type="EMBL" id="GMK58396.1"/>
    </source>
</evidence>
<keyword evidence="2" id="KW-0472">Membrane</keyword>
<comment type="caution">
    <text evidence="3">The sequence shown here is derived from an EMBL/GenBank/DDBJ whole genome shotgun (WGS) entry which is preliminary data.</text>
</comment>
<keyword evidence="1" id="KW-0175">Coiled coil</keyword>
<gene>
    <name evidence="3" type="ORF">CspeluHIS016_0504280</name>
</gene>
<sequence length="399" mass="43392">MNKDPVVAAALRTSSPSSSSSSTSIVRLQSAQKSYGATAVPSLHVQIATPDPSQFNGMYDDSGFDDDLEDVVDIADSYRFMSRYYGLVPLTTLTFFAGLIALITWGWPPSSDEVDEGQVYPHPFFWKAFLIGTFASMAVQSLRVPMFILVSWLPLGGNAAVVVSTAAHVVVHEACRLVSVPLTIPSPTSGFHSSYWLGLGWGAAEAAWGIVQGYSQLSLYEDLSDPWAIRDLSCDECEEDECLPEELDLEDEAGANDDLAELEDRVEILERMRARGELEDVMGLPFPLIPFALHVLWRIDTLILNLGLTLILSGFYFDPEPIYKHESAAVARDWPPIAPKPTPSRWLPLAWVAVTVVHIALSLVWKVVGRVGVGAVTWGGLIVALGSVFAGLGVWGGVV</sequence>
<evidence type="ECO:0000313" key="4">
    <source>
        <dbReference type="Proteomes" id="UP001222932"/>
    </source>
</evidence>
<name>A0AAD3TXL1_9TREE</name>
<feature type="transmembrane region" description="Helical" evidence="2">
    <location>
        <begin position="84"/>
        <end position="104"/>
    </location>
</feature>
<feature type="transmembrane region" description="Helical" evidence="2">
    <location>
        <begin position="375"/>
        <end position="398"/>
    </location>
</feature>
<proteinExistence type="predicted"/>
<keyword evidence="4" id="KW-1185">Reference proteome</keyword>
<dbReference type="AlphaFoldDB" id="A0AAD3TXL1"/>
<evidence type="ECO:0000256" key="2">
    <source>
        <dbReference type="SAM" id="Phobius"/>
    </source>
</evidence>
<dbReference type="EMBL" id="BTCM01000005">
    <property type="protein sequence ID" value="GMK58396.1"/>
    <property type="molecule type" value="Genomic_DNA"/>
</dbReference>
<feature type="transmembrane region" description="Helical" evidence="2">
    <location>
        <begin position="349"/>
        <end position="368"/>
    </location>
</feature>
<reference evidence="3" key="1">
    <citation type="journal article" date="2023" name="BMC Genomics">
        <title>Chromosome-level genome assemblies of Cutaneotrichosporon spp. (Trichosporonales, Basidiomycota) reveal imbalanced evolution between nucleotide sequences and chromosome synteny.</title>
        <authorList>
            <person name="Kobayashi Y."/>
            <person name="Kayamori A."/>
            <person name="Aoki K."/>
            <person name="Shiwa Y."/>
            <person name="Matsutani M."/>
            <person name="Fujita N."/>
            <person name="Sugita T."/>
            <person name="Iwasaki W."/>
            <person name="Tanaka N."/>
            <person name="Takashima M."/>
        </authorList>
    </citation>
    <scope>NUCLEOTIDE SEQUENCE</scope>
    <source>
        <strain evidence="3">HIS016</strain>
    </source>
</reference>
<dbReference type="Proteomes" id="UP001222932">
    <property type="component" value="Unassembled WGS sequence"/>
</dbReference>
<feature type="coiled-coil region" evidence="1">
    <location>
        <begin position="252"/>
        <end position="279"/>
    </location>
</feature>
<feature type="transmembrane region" description="Helical" evidence="2">
    <location>
        <begin position="124"/>
        <end position="142"/>
    </location>
</feature>
<protein>
    <submittedName>
        <fullName evidence="3">Uncharacterized protein</fullName>
    </submittedName>
</protein>
<organism evidence="3 4">
    <name type="scientific">Cutaneotrichosporon spelunceum</name>
    <dbReference type="NCBI Taxonomy" id="1672016"/>
    <lineage>
        <taxon>Eukaryota</taxon>
        <taxon>Fungi</taxon>
        <taxon>Dikarya</taxon>
        <taxon>Basidiomycota</taxon>
        <taxon>Agaricomycotina</taxon>
        <taxon>Tremellomycetes</taxon>
        <taxon>Trichosporonales</taxon>
        <taxon>Trichosporonaceae</taxon>
        <taxon>Cutaneotrichosporon</taxon>
    </lineage>
</organism>